<sequence>MSIHPIKALSDNYIWIMKKGIDTIVVDPGEAEGVLNYLKENELNLAAILLTHKHDDHTAGVNKLVASYPSTPVYGPEETDDFNTETLRDGDTFDLLGDTFEVFITAGHTNGHISLLTRRALFCGDALFSGGCGRVFTGDYQAQFIALQKFKQLNDHVMVYAGHEYTEKNLNFAQTIDPENESISEALKQAEKLQKKGRPTLPSTIGREKEINVFLKAETLDEFKKLRDARDDF</sequence>
<comment type="pathway">
    <text evidence="2 7">Secondary metabolite metabolism; methylglyoxal degradation; (R)-lactate from methylglyoxal: step 2/2.</text>
</comment>
<evidence type="ECO:0000313" key="9">
    <source>
        <dbReference type="EMBL" id="GEK91250.1"/>
    </source>
</evidence>
<dbReference type="GO" id="GO:0004416">
    <property type="term" value="F:hydroxyacylglutathione hydrolase activity"/>
    <property type="evidence" value="ECO:0007669"/>
    <property type="project" value="UniProtKB-UniRule"/>
</dbReference>
<dbReference type="InterPro" id="IPR017782">
    <property type="entry name" value="Hydroxyacylglutathione_Hdrlase"/>
</dbReference>
<dbReference type="CDD" id="cd07723">
    <property type="entry name" value="hydroxyacylglutathione_hydrolase_MBL-fold"/>
    <property type="match status" value="1"/>
</dbReference>
<evidence type="ECO:0000256" key="5">
    <source>
        <dbReference type="ARBA" id="ARBA00022801"/>
    </source>
</evidence>
<dbReference type="HAMAP" id="MF_01374">
    <property type="entry name" value="Glyoxalase_2"/>
    <property type="match status" value="1"/>
</dbReference>
<dbReference type="UniPathway" id="UPA00619">
    <property type="reaction ID" value="UER00676"/>
</dbReference>
<dbReference type="PANTHER" id="PTHR43705:SF1">
    <property type="entry name" value="HYDROXYACYLGLUTATHIONE HYDROLASE GLOB"/>
    <property type="match status" value="1"/>
</dbReference>
<protein>
    <recommendedName>
        <fullName evidence="7">Hydroxyacylglutathione hydrolase</fullName>
        <ecNumber evidence="7">3.1.2.6</ecNumber>
    </recommendedName>
    <alternativeName>
        <fullName evidence="7">Glyoxalase II</fullName>
        <shortName evidence="7">Glx II</shortName>
    </alternativeName>
</protein>
<feature type="binding site" evidence="7">
    <location>
        <position position="125"/>
    </location>
    <ligand>
        <name>Zn(2+)</name>
        <dbReference type="ChEBI" id="CHEBI:29105"/>
        <label>1</label>
    </ligand>
</feature>
<gene>
    <name evidence="7 9" type="primary">gloB</name>
    <name evidence="9" type="ORF">AKA01nite_08720</name>
</gene>
<dbReference type="Pfam" id="PF16123">
    <property type="entry name" value="HAGH_C"/>
    <property type="match status" value="1"/>
</dbReference>
<feature type="binding site" evidence="7">
    <location>
        <position position="125"/>
    </location>
    <ligand>
        <name>Zn(2+)</name>
        <dbReference type="ChEBI" id="CHEBI:29105"/>
        <label>2</label>
    </ligand>
</feature>
<evidence type="ECO:0000256" key="4">
    <source>
        <dbReference type="ARBA" id="ARBA00022723"/>
    </source>
</evidence>
<feature type="binding site" evidence="7">
    <location>
        <position position="108"/>
    </location>
    <ligand>
        <name>Zn(2+)</name>
        <dbReference type="ChEBI" id="CHEBI:29105"/>
        <label>1</label>
    </ligand>
</feature>
<dbReference type="RefSeq" id="WP_146924086.1">
    <property type="nucleotide sequence ID" value="NZ_BJUY01000008.1"/>
</dbReference>
<name>A0A511ASS3_9LACT</name>
<keyword evidence="5 7" id="KW-0378">Hydrolase</keyword>
<dbReference type="InterPro" id="IPR035680">
    <property type="entry name" value="Clx_II_MBL"/>
</dbReference>
<comment type="cofactor">
    <cofactor evidence="7">
        <name>Zn(2+)</name>
        <dbReference type="ChEBI" id="CHEBI:29105"/>
    </cofactor>
    <text evidence="7">Binds 2 Zn(2+) ions per subunit.</text>
</comment>
<feature type="binding site" evidence="7">
    <location>
        <position position="57"/>
    </location>
    <ligand>
        <name>Zn(2+)</name>
        <dbReference type="ChEBI" id="CHEBI:29105"/>
        <label>2</label>
    </ligand>
</feature>
<dbReference type="EMBL" id="BJUY01000008">
    <property type="protein sequence ID" value="GEK91250.1"/>
    <property type="molecule type" value="Genomic_DNA"/>
</dbReference>
<evidence type="ECO:0000256" key="1">
    <source>
        <dbReference type="ARBA" id="ARBA00001623"/>
    </source>
</evidence>
<dbReference type="InterPro" id="IPR001279">
    <property type="entry name" value="Metallo-B-lactamas"/>
</dbReference>
<organism evidence="9 10">
    <name type="scientific">Alkalibacterium kapii</name>
    <dbReference type="NCBI Taxonomy" id="426704"/>
    <lineage>
        <taxon>Bacteria</taxon>
        <taxon>Bacillati</taxon>
        <taxon>Bacillota</taxon>
        <taxon>Bacilli</taxon>
        <taxon>Lactobacillales</taxon>
        <taxon>Carnobacteriaceae</taxon>
        <taxon>Alkalibacterium</taxon>
    </lineage>
</organism>
<keyword evidence="10" id="KW-1185">Reference proteome</keyword>
<evidence type="ECO:0000259" key="8">
    <source>
        <dbReference type="SMART" id="SM00849"/>
    </source>
</evidence>
<dbReference type="AlphaFoldDB" id="A0A511ASS3"/>
<dbReference type="PANTHER" id="PTHR43705">
    <property type="entry name" value="HYDROXYACYLGLUTATHIONE HYDROLASE"/>
    <property type="match status" value="1"/>
</dbReference>
<comment type="similarity">
    <text evidence="3 7">Belongs to the metallo-beta-lactamase superfamily. Glyoxalase II family.</text>
</comment>
<feature type="binding site" evidence="7">
    <location>
        <position position="52"/>
    </location>
    <ligand>
        <name>Zn(2+)</name>
        <dbReference type="ChEBI" id="CHEBI:29105"/>
        <label>1</label>
    </ligand>
</feature>
<dbReference type="SUPFAM" id="SSF56281">
    <property type="entry name" value="Metallo-hydrolase/oxidoreductase"/>
    <property type="match status" value="1"/>
</dbReference>
<dbReference type="GO" id="GO:0046872">
    <property type="term" value="F:metal ion binding"/>
    <property type="evidence" value="ECO:0007669"/>
    <property type="project" value="UniProtKB-KW"/>
</dbReference>
<reference evidence="9 10" key="1">
    <citation type="submission" date="2019-07" db="EMBL/GenBank/DDBJ databases">
        <title>Whole genome shotgun sequence of Alkalibacterium kapii NBRC 103247.</title>
        <authorList>
            <person name="Hosoyama A."/>
            <person name="Uohara A."/>
            <person name="Ohji S."/>
            <person name="Ichikawa N."/>
        </authorList>
    </citation>
    <scope>NUCLEOTIDE SEQUENCE [LARGE SCALE GENOMIC DNA]</scope>
    <source>
        <strain evidence="9 10">NBRC 103247</strain>
    </source>
</reference>
<dbReference type="Pfam" id="PF00753">
    <property type="entry name" value="Lactamase_B"/>
    <property type="match status" value="1"/>
</dbReference>
<dbReference type="InterPro" id="IPR036866">
    <property type="entry name" value="RibonucZ/Hydroxyglut_hydro"/>
</dbReference>
<evidence type="ECO:0000256" key="6">
    <source>
        <dbReference type="ARBA" id="ARBA00022833"/>
    </source>
</evidence>
<comment type="catalytic activity">
    <reaction evidence="1 7">
        <text>an S-(2-hydroxyacyl)glutathione + H2O = a 2-hydroxy carboxylate + glutathione + H(+)</text>
        <dbReference type="Rhea" id="RHEA:21864"/>
        <dbReference type="ChEBI" id="CHEBI:15377"/>
        <dbReference type="ChEBI" id="CHEBI:15378"/>
        <dbReference type="ChEBI" id="CHEBI:57925"/>
        <dbReference type="ChEBI" id="CHEBI:58896"/>
        <dbReference type="ChEBI" id="CHEBI:71261"/>
        <dbReference type="EC" id="3.1.2.6"/>
    </reaction>
</comment>
<feature type="binding site" evidence="7">
    <location>
        <position position="163"/>
    </location>
    <ligand>
        <name>Zn(2+)</name>
        <dbReference type="ChEBI" id="CHEBI:29105"/>
        <label>2</label>
    </ligand>
</feature>
<dbReference type="SMART" id="SM00849">
    <property type="entry name" value="Lactamase_B"/>
    <property type="match status" value="1"/>
</dbReference>
<keyword evidence="4 7" id="KW-0479">Metal-binding</keyword>
<feature type="binding site" evidence="7">
    <location>
        <position position="54"/>
    </location>
    <ligand>
        <name>Zn(2+)</name>
        <dbReference type="ChEBI" id="CHEBI:29105"/>
        <label>1</label>
    </ligand>
</feature>
<comment type="subunit">
    <text evidence="7">Monomer.</text>
</comment>
<accession>A0A511ASS3</accession>
<dbReference type="OrthoDB" id="9802897at2"/>
<dbReference type="NCBIfam" id="TIGR03413">
    <property type="entry name" value="GSH_gloB"/>
    <property type="match status" value="1"/>
</dbReference>
<dbReference type="InterPro" id="IPR032282">
    <property type="entry name" value="HAGH_C"/>
</dbReference>
<evidence type="ECO:0000313" key="10">
    <source>
        <dbReference type="Proteomes" id="UP000321662"/>
    </source>
</evidence>
<evidence type="ECO:0000256" key="3">
    <source>
        <dbReference type="ARBA" id="ARBA00006759"/>
    </source>
</evidence>
<dbReference type="InterPro" id="IPR050110">
    <property type="entry name" value="Glyoxalase_II_hydrolase"/>
</dbReference>
<proteinExistence type="inferred from homology"/>
<comment type="caution">
    <text evidence="9">The sequence shown here is derived from an EMBL/GenBank/DDBJ whole genome shotgun (WGS) entry which is preliminary data.</text>
</comment>
<evidence type="ECO:0000256" key="7">
    <source>
        <dbReference type="HAMAP-Rule" id="MF_01374"/>
    </source>
</evidence>
<dbReference type="EC" id="3.1.2.6" evidence="7"/>
<comment type="function">
    <text evidence="7">Thiolesterase that catalyzes the hydrolysis of S-D-lactoyl-glutathione to form glutathione and D-lactic acid.</text>
</comment>
<feature type="domain" description="Metallo-beta-lactamase" evidence="8">
    <location>
        <begin position="11"/>
        <end position="163"/>
    </location>
</feature>
<dbReference type="Proteomes" id="UP000321662">
    <property type="component" value="Unassembled WGS sequence"/>
</dbReference>
<dbReference type="GO" id="GO:0019243">
    <property type="term" value="P:methylglyoxal catabolic process to D-lactate via S-lactoyl-glutathione"/>
    <property type="evidence" value="ECO:0007669"/>
    <property type="project" value="UniProtKB-UniRule"/>
</dbReference>
<keyword evidence="6 7" id="KW-0862">Zinc</keyword>
<evidence type="ECO:0000256" key="2">
    <source>
        <dbReference type="ARBA" id="ARBA00004963"/>
    </source>
</evidence>
<feature type="binding site" evidence="7">
    <location>
        <position position="56"/>
    </location>
    <ligand>
        <name>Zn(2+)</name>
        <dbReference type="ChEBI" id="CHEBI:29105"/>
        <label>2</label>
    </ligand>
</feature>
<dbReference type="Gene3D" id="3.60.15.10">
    <property type="entry name" value="Ribonuclease Z/Hydroxyacylglutathione hydrolase-like"/>
    <property type="match status" value="1"/>
</dbReference>